<comment type="subcellular location">
    <subcellularLocation>
        <location evidence="1">Nucleus</location>
    </subcellularLocation>
</comment>
<feature type="transmembrane region" description="Helical" evidence="6">
    <location>
        <begin position="876"/>
        <end position="897"/>
    </location>
</feature>
<keyword evidence="9" id="KW-1185">Reference proteome</keyword>
<dbReference type="PANTHER" id="PTHR31001:SF40">
    <property type="entry name" value="ZN(II)2CYS6 TRANSCRIPTION FACTOR (EUROFUNG)"/>
    <property type="match status" value="1"/>
</dbReference>
<dbReference type="SMART" id="SM00906">
    <property type="entry name" value="Fungal_trans"/>
    <property type="match status" value="2"/>
</dbReference>
<keyword evidence="2" id="KW-0805">Transcription regulation</keyword>
<feature type="region of interest" description="Disordered" evidence="5">
    <location>
        <begin position="419"/>
        <end position="454"/>
    </location>
</feature>
<dbReference type="STRING" id="60172.A0A1V6RJ62"/>
<reference evidence="9" key="1">
    <citation type="journal article" date="2017" name="Nat. Microbiol.">
        <title>Global analysis of biosynthetic gene clusters reveals vast potential of secondary metabolite production in Penicillium species.</title>
        <authorList>
            <person name="Nielsen J.C."/>
            <person name="Grijseels S."/>
            <person name="Prigent S."/>
            <person name="Ji B."/>
            <person name="Dainat J."/>
            <person name="Nielsen K.F."/>
            <person name="Frisvad J.C."/>
            <person name="Workman M."/>
            <person name="Nielsen J."/>
        </authorList>
    </citation>
    <scope>NUCLEOTIDE SEQUENCE [LARGE SCALE GENOMIC DNA]</scope>
    <source>
        <strain evidence="9">IBT 29525</strain>
    </source>
</reference>
<dbReference type="EMBL" id="MDYO01000004">
    <property type="protein sequence ID" value="OQE01469.1"/>
    <property type="molecule type" value="Genomic_DNA"/>
</dbReference>
<dbReference type="GO" id="GO:0008270">
    <property type="term" value="F:zinc ion binding"/>
    <property type="evidence" value="ECO:0007669"/>
    <property type="project" value="InterPro"/>
</dbReference>
<dbReference type="GO" id="GO:0003677">
    <property type="term" value="F:DNA binding"/>
    <property type="evidence" value="ECO:0007669"/>
    <property type="project" value="InterPro"/>
</dbReference>
<evidence type="ECO:0000256" key="4">
    <source>
        <dbReference type="ARBA" id="ARBA00023242"/>
    </source>
</evidence>
<keyword evidence="3" id="KW-0804">Transcription</keyword>
<dbReference type="Proteomes" id="UP000191612">
    <property type="component" value="Unassembled WGS sequence"/>
</dbReference>
<gene>
    <name evidence="8" type="ORF">PENSOL_c004G00634</name>
</gene>
<keyword evidence="6" id="KW-1133">Transmembrane helix</keyword>
<accession>A0A1V6RJ62</accession>
<keyword evidence="4" id="KW-0539">Nucleus</keyword>
<proteinExistence type="predicted"/>
<organism evidence="8 9">
    <name type="scientific">Penicillium solitum</name>
    <dbReference type="NCBI Taxonomy" id="60172"/>
    <lineage>
        <taxon>Eukaryota</taxon>
        <taxon>Fungi</taxon>
        <taxon>Dikarya</taxon>
        <taxon>Ascomycota</taxon>
        <taxon>Pezizomycotina</taxon>
        <taxon>Eurotiomycetes</taxon>
        <taxon>Eurotiomycetidae</taxon>
        <taxon>Eurotiales</taxon>
        <taxon>Aspergillaceae</taxon>
        <taxon>Penicillium</taxon>
    </lineage>
</organism>
<evidence type="ECO:0000256" key="2">
    <source>
        <dbReference type="ARBA" id="ARBA00023015"/>
    </source>
</evidence>
<dbReference type="PANTHER" id="PTHR31001">
    <property type="entry name" value="UNCHARACTERIZED TRANSCRIPTIONAL REGULATORY PROTEIN"/>
    <property type="match status" value="1"/>
</dbReference>
<dbReference type="GO" id="GO:0005634">
    <property type="term" value="C:nucleus"/>
    <property type="evidence" value="ECO:0007669"/>
    <property type="project" value="UniProtKB-SubCell"/>
</dbReference>
<dbReference type="InterPro" id="IPR007219">
    <property type="entry name" value="XnlR_reg_dom"/>
</dbReference>
<feature type="domain" description="Xylanolytic transcriptional activator regulatory" evidence="7">
    <location>
        <begin position="45"/>
        <end position="116"/>
    </location>
</feature>
<evidence type="ECO:0000313" key="8">
    <source>
        <dbReference type="EMBL" id="OQE01469.1"/>
    </source>
</evidence>
<evidence type="ECO:0000256" key="1">
    <source>
        <dbReference type="ARBA" id="ARBA00004123"/>
    </source>
</evidence>
<feature type="compositionally biased region" description="Polar residues" evidence="5">
    <location>
        <begin position="444"/>
        <end position="454"/>
    </location>
</feature>
<evidence type="ECO:0000256" key="5">
    <source>
        <dbReference type="SAM" id="MobiDB-lite"/>
    </source>
</evidence>
<dbReference type="CDD" id="cd12148">
    <property type="entry name" value="fungal_TF_MHR"/>
    <property type="match status" value="2"/>
</dbReference>
<name>A0A1V6RJ62_9EURO</name>
<dbReference type="AlphaFoldDB" id="A0A1V6RJ62"/>
<dbReference type="GO" id="GO:0006351">
    <property type="term" value="P:DNA-templated transcription"/>
    <property type="evidence" value="ECO:0007669"/>
    <property type="project" value="InterPro"/>
</dbReference>
<evidence type="ECO:0000256" key="3">
    <source>
        <dbReference type="ARBA" id="ARBA00023163"/>
    </source>
</evidence>
<dbReference type="InterPro" id="IPR050613">
    <property type="entry name" value="Sec_Metabolite_Reg"/>
</dbReference>
<keyword evidence="6" id="KW-0472">Membrane</keyword>
<keyword evidence="6" id="KW-0812">Transmembrane</keyword>
<evidence type="ECO:0000256" key="6">
    <source>
        <dbReference type="SAM" id="Phobius"/>
    </source>
</evidence>
<evidence type="ECO:0000259" key="7">
    <source>
        <dbReference type="SMART" id="SM00906"/>
    </source>
</evidence>
<evidence type="ECO:0000313" key="9">
    <source>
        <dbReference type="Proteomes" id="UP000191612"/>
    </source>
</evidence>
<sequence>MVYSLGDPSVALKVWWHRQILSETIGSQSNGPYLPLYCREIWRRSFGTASRKAIAAGLHREMPSHTNTSSEYVQKRRLTFWSFCVFEYMICYCLGRPSCISEEDITIQPPSDEFIMTMARLTKIIRNLGRLVYGSQERGLGKIWEAGQGIQEALNQFEKSLPERLKFKADNGSPLCCQNIAHFFLGNTYYHTVILQFRPFLIFQTARQRSGNSTNHLAWLEIACTGAVEAARTLIRFISIAYLAMPITKDFRHNGFYIDAACFVLVLSMLGADEPDPEDLALVRYGLNCLAQMLPNKWEALSHSYYAIEHMVTLLTKEKAMMKSDHPFLGMKAPGEHERESENIKIQAGLDALAQETFGSGVPCDTCRKRGVASTCQFKRDVEHNPQPERHETKQEILLKRISDLESLLIRNIELTSTSSAHDHAVRSPVSHDDLPLPQDESSETPVSKYTYDNYSNRNSIETQRGEVGRIITSLSGHVRYVPYSTSRDPDVFHSLQSRSQLESPSGAFLFTDTLPSTQSLLDTLPPFRHCDELLAVFFDVFSPLFHILHDGTLQSNYARFKQDPRNAPTSFIGLIFVVLGLAVTAIDKESPVLADLGREASTAESVRSLAAKYRQAAMKCLTADNFMWQHNLHTLQCLILLIYAINHAQGPAWALLGTTLNIAIAIGCHVDPALLNLHPIEVQERRRAWAGLMMLYTIQNTCLGNLAPFQVENNVQLPADVEDDEIVSGSLHEAVRGSEPPSLYKNPTKMSYILYKFRLYSLASDICALSTKGPTPCAGTIGALDDQLQTEMNAQAERFGEQLDLPTYHQAHSFILNNYTNHLVLLLHRICLLKPEGLENGVLTRSYEKCEQAALAMLSNYKTLNLRHKFKSYSWYIHGLGSFHAFLAISTLLVLLGKPRTPQNSKHVISQAVQSCLQRFHDNAPHSEICNRACSILDPLMPEDVLQLTPLLAFSDGCDSSYTGGVGSSNDYMTIGTSAQSDNFDPNFWSLPESFEDIVSKIPCEQWLSPAGFPWTN</sequence>
<comment type="caution">
    <text evidence="8">The sequence shown here is derived from an EMBL/GenBank/DDBJ whole genome shotgun (WGS) entry which is preliminary data.</text>
</comment>
<protein>
    <recommendedName>
        <fullName evidence="7">Xylanolytic transcriptional activator regulatory domain-containing protein</fullName>
    </recommendedName>
</protein>
<feature type="compositionally biased region" description="Basic and acidic residues" evidence="5">
    <location>
        <begin position="421"/>
        <end position="435"/>
    </location>
</feature>
<feature type="domain" description="Xylanolytic transcriptional activator regulatory" evidence="7">
    <location>
        <begin position="653"/>
        <end position="725"/>
    </location>
</feature>
<dbReference type="Pfam" id="PF04082">
    <property type="entry name" value="Fungal_trans"/>
    <property type="match status" value="2"/>
</dbReference>